<organism evidence="5 6">
    <name type="scientific">Cairina moschata</name>
    <name type="common">Muscovy duck</name>
    <dbReference type="NCBI Taxonomy" id="8855"/>
    <lineage>
        <taxon>Eukaryota</taxon>
        <taxon>Metazoa</taxon>
        <taxon>Chordata</taxon>
        <taxon>Craniata</taxon>
        <taxon>Vertebrata</taxon>
        <taxon>Euteleostomi</taxon>
        <taxon>Archelosauria</taxon>
        <taxon>Archosauria</taxon>
        <taxon>Dinosauria</taxon>
        <taxon>Saurischia</taxon>
        <taxon>Theropoda</taxon>
        <taxon>Coelurosauria</taxon>
        <taxon>Aves</taxon>
        <taxon>Neognathae</taxon>
        <taxon>Galloanserae</taxon>
        <taxon>Anseriformes</taxon>
        <taxon>Anatidae</taxon>
        <taxon>Anatinae</taxon>
        <taxon>Cairina</taxon>
    </lineage>
</organism>
<dbReference type="AlphaFoldDB" id="A0A8C3C7I1"/>
<dbReference type="Gene3D" id="1.10.238.10">
    <property type="entry name" value="EF-hand"/>
    <property type="match status" value="1"/>
</dbReference>
<evidence type="ECO:0000313" key="6">
    <source>
        <dbReference type="Proteomes" id="UP000694556"/>
    </source>
</evidence>
<protein>
    <submittedName>
        <fullName evidence="5">Tubulin polymerization promoting protein family member 2</fullName>
    </submittedName>
</protein>
<feature type="domain" description="EF-hand" evidence="4">
    <location>
        <begin position="44"/>
        <end position="79"/>
    </location>
</feature>
<dbReference type="InterPro" id="IPR002048">
    <property type="entry name" value="EF_hand_dom"/>
</dbReference>
<dbReference type="FunFam" id="1.10.238.10:FF:000057">
    <property type="entry name" value="Tubulin polymerization-promoting protein family member 3"/>
    <property type="match status" value="1"/>
</dbReference>
<evidence type="ECO:0000256" key="2">
    <source>
        <dbReference type="ARBA" id="ARBA00010994"/>
    </source>
</evidence>
<dbReference type="GO" id="GO:0001578">
    <property type="term" value="P:microtubule bundle formation"/>
    <property type="evidence" value="ECO:0007669"/>
    <property type="project" value="TreeGrafter"/>
</dbReference>
<evidence type="ECO:0000259" key="4">
    <source>
        <dbReference type="PROSITE" id="PS50222"/>
    </source>
</evidence>
<dbReference type="GO" id="GO:0005874">
    <property type="term" value="C:microtubule"/>
    <property type="evidence" value="ECO:0007669"/>
    <property type="project" value="TreeGrafter"/>
</dbReference>
<keyword evidence="3" id="KW-0963">Cytoplasm</keyword>
<keyword evidence="6" id="KW-1185">Reference proteome</keyword>
<comment type="subcellular location">
    <subcellularLocation>
        <location evidence="1">Cytoplasm</location>
    </subcellularLocation>
</comment>
<dbReference type="Proteomes" id="UP000694556">
    <property type="component" value="Unassembled WGS sequence"/>
</dbReference>
<dbReference type="GO" id="GO:0015631">
    <property type="term" value="F:tubulin binding"/>
    <property type="evidence" value="ECO:0007669"/>
    <property type="project" value="InterPro"/>
</dbReference>
<comment type="similarity">
    <text evidence="2">Belongs to the TPPP family.</text>
</comment>
<dbReference type="PANTHER" id="PTHR12932">
    <property type="entry name" value="P25 ALPHA-RELATED"/>
    <property type="match status" value="1"/>
</dbReference>
<evidence type="ECO:0000256" key="3">
    <source>
        <dbReference type="ARBA" id="ARBA00022490"/>
    </source>
</evidence>
<proteinExistence type="inferred from homology"/>
<dbReference type="Pfam" id="PF05517">
    <property type="entry name" value="p25-alpha"/>
    <property type="match status" value="1"/>
</dbReference>
<evidence type="ECO:0000256" key="1">
    <source>
        <dbReference type="ARBA" id="ARBA00004496"/>
    </source>
</evidence>
<dbReference type="GO" id="GO:0005737">
    <property type="term" value="C:cytoplasm"/>
    <property type="evidence" value="ECO:0007669"/>
    <property type="project" value="UniProtKB-SubCell"/>
</dbReference>
<reference evidence="5" key="1">
    <citation type="submission" date="2025-08" db="UniProtKB">
        <authorList>
            <consortium name="Ensembl"/>
        </authorList>
    </citation>
    <scope>IDENTIFICATION</scope>
</reference>
<dbReference type="PROSITE" id="PS50222">
    <property type="entry name" value="EF_HAND_2"/>
    <property type="match status" value="1"/>
</dbReference>
<evidence type="ECO:0000313" key="5">
    <source>
        <dbReference type="Ensembl" id="ENSCMMP00000015509.1"/>
    </source>
</evidence>
<dbReference type="Ensembl" id="ENSCMMT00000017050.1">
    <property type="protein sequence ID" value="ENSCMMP00000015509.1"/>
    <property type="gene ID" value="ENSCMMG00000009892.1"/>
</dbReference>
<dbReference type="PANTHER" id="PTHR12932:SF21">
    <property type="entry name" value="TUBULIN POLYMERIZATION-PROMOTING PROTEIN FAMILY MEMBER 2"/>
    <property type="match status" value="1"/>
</dbReference>
<dbReference type="InterPro" id="IPR011992">
    <property type="entry name" value="EF-hand-dom_pair"/>
</dbReference>
<sequence length="139" mass="14802">MSGVEDAFRKFAVYGDTAASGNEMTGKNFSKMCKECGVMDGKAVTSTDIDIVFNKVKTKGARTITFAEFQQAMKELCGKRFKGKSPEEALQAVYGLIEGKEPGSAGTTVSRSFLAHCATGATMGSHIPRAILACILAYL</sequence>
<name>A0A8C3C7I1_CAIMO</name>
<dbReference type="GO" id="GO:0046785">
    <property type="term" value="P:microtubule polymerization"/>
    <property type="evidence" value="ECO:0007669"/>
    <property type="project" value="InterPro"/>
</dbReference>
<accession>A0A8C3C7I1</accession>
<dbReference type="InterPro" id="IPR008907">
    <property type="entry name" value="TPP/p25"/>
</dbReference>
<reference evidence="5" key="2">
    <citation type="submission" date="2025-09" db="UniProtKB">
        <authorList>
            <consortium name="Ensembl"/>
        </authorList>
    </citation>
    <scope>IDENTIFICATION</scope>
</reference>
<dbReference type="GO" id="GO:0032273">
    <property type="term" value="P:positive regulation of protein polymerization"/>
    <property type="evidence" value="ECO:0007669"/>
    <property type="project" value="TreeGrafter"/>
</dbReference>
<dbReference type="SUPFAM" id="SSF47473">
    <property type="entry name" value="EF-hand"/>
    <property type="match status" value="1"/>
</dbReference>
<dbReference type="GO" id="GO:0005509">
    <property type="term" value="F:calcium ion binding"/>
    <property type="evidence" value="ECO:0007669"/>
    <property type="project" value="InterPro"/>
</dbReference>